<proteinExistence type="predicted"/>
<organism evidence="2 3">
    <name type="scientific">Linum trigynum</name>
    <dbReference type="NCBI Taxonomy" id="586398"/>
    <lineage>
        <taxon>Eukaryota</taxon>
        <taxon>Viridiplantae</taxon>
        <taxon>Streptophyta</taxon>
        <taxon>Embryophyta</taxon>
        <taxon>Tracheophyta</taxon>
        <taxon>Spermatophyta</taxon>
        <taxon>Magnoliopsida</taxon>
        <taxon>eudicotyledons</taxon>
        <taxon>Gunneridae</taxon>
        <taxon>Pentapetalae</taxon>
        <taxon>rosids</taxon>
        <taxon>fabids</taxon>
        <taxon>Malpighiales</taxon>
        <taxon>Linaceae</taxon>
        <taxon>Linum</taxon>
    </lineage>
</organism>
<evidence type="ECO:0000313" key="3">
    <source>
        <dbReference type="Proteomes" id="UP001497516"/>
    </source>
</evidence>
<feature type="region of interest" description="Disordered" evidence="1">
    <location>
        <begin position="1"/>
        <end position="79"/>
    </location>
</feature>
<protein>
    <submittedName>
        <fullName evidence="2">Uncharacterized protein</fullName>
    </submittedName>
</protein>
<dbReference type="EMBL" id="OZ034817">
    <property type="protein sequence ID" value="CAL1379687.1"/>
    <property type="molecule type" value="Genomic_DNA"/>
</dbReference>
<feature type="compositionally biased region" description="Basic and acidic residues" evidence="1">
    <location>
        <begin position="14"/>
        <end position="26"/>
    </location>
</feature>
<feature type="compositionally biased region" description="Low complexity" evidence="1">
    <location>
        <begin position="1"/>
        <end position="13"/>
    </location>
</feature>
<reference evidence="2 3" key="1">
    <citation type="submission" date="2024-04" db="EMBL/GenBank/DDBJ databases">
        <authorList>
            <person name="Fracassetti M."/>
        </authorList>
    </citation>
    <scope>NUCLEOTIDE SEQUENCE [LARGE SCALE GENOMIC DNA]</scope>
</reference>
<keyword evidence="3" id="KW-1185">Reference proteome</keyword>
<evidence type="ECO:0000256" key="1">
    <source>
        <dbReference type="SAM" id="MobiDB-lite"/>
    </source>
</evidence>
<evidence type="ECO:0000313" key="2">
    <source>
        <dbReference type="EMBL" id="CAL1379687.1"/>
    </source>
</evidence>
<name>A0AAV2E1W2_9ROSI</name>
<dbReference type="Proteomes" id="UP001497516">
    <property type="component" value="Chromosome 4"/>
</dbReference>
<gene>
    <name evidence="2" type="ORF">LTRI10_LOCUS21191</name>
</gene>
<sequence length="79" mass="8187">MRGCEARGGAAARGEARGGEEARRLTMETGEGGEAHGRQFVVAVEEGVAEEAGDGGQSRRRREDGGEGGRMGLLTTARV</sequence>
<dbReference type="AlphaFoldDB" id="A0AAV2E1W2"/>
<accession>A0AAV2E1W2</accession>